<reference evidence="1 2" key="1">
    <citation type="journal article" date="2012" name="Science">
        <title>The Paleozoic origin of enzymatic lignin decomposition reconstructed from 31 fungal genomes.</title>
        <authorList>
            <person name="Floudas D."/>
            <person name="Binder M."/>
            <person name="Riley R."/>
            <person name="Barry K."/>
            <person name="Blanchette R.A."/>
            <person name="Henrissat B."/>
            <person name="Martinez A.T."/>
            <person name="Otillar R."/>
            <person name="Spatafora J.W."/>
            <person name="Yadav J.S."/>
            <person name="Aerts A."/>
            <person name="Benoit I."/>
            <person name="Boyd A."/>
            <person name="Carlson A."/>
            <person name="Copeland A."/>
            <person name="Coutinho P.M."/>
            <person name="de Vries R.P."/>
            <person name="Ferreira P."/>
            <person name="Findley K."/>
            <person name="Foster B."/>
            <person name="Gaskell J."/>
            <person name="Glotzer D."/>
            <person name="Gorecki P."/>
            <person name="Heitman J."/>
            <person name="Hesse C."/>
            <person name="Hori C."/>
            <person name="Igarashi K."/>
            <person name="Jurgens J.A."/>
            <person name="Kallen N."/>
            <person name="Kersten P."/>
            <person name="Kohler A."/>
            <person name="Kuees U."/>
            <person name="Kumar T.K.A."/>
            <person name="Kuo A."/>
            <person name="LaButti K."/>
            <person name="Larrondo L.F."/>
            <person name="Lindquist E."/>
            <person name="Ling A."/>
            <person name="Lombard V."/>
            <person name="Lucas S."/>
            <person name="Lundell T."/>
            <person name="Martin R."/>
            <person name="McLaughlin D.J."/>
            <person name="Morgenstern I."/>
            <person name="Morin E."/>
            <person name="Murat C."/>
            <person name="Nagy L.G."/>
            <person name="Nolan M."/>
            <person name="Ohm R.A."/>
            <person name="Patyshakuliyeva A."/>
            <person name="Rokas A."/>
            <person name="Ruiz-Duenas F.J."/>
            <person name="Sabat G."/>
            <person name="Salamov A."/>
            <person name="Samejima M."/>
            <person name="Schmutz J."/>
            <person name="Slot J.C."/>
            <person name="St John F."/>
            <person name="Stenlid J."/>
            <person name="Sun H."/>
            <person name="Sun S."/>
            <person name="Syed K."/>
            <person name="Tsang A."/>
            <person name="Wiebenga A."/>
            <person name="Young D."/>
            <person name="Pisabarro A."/>
            <person name="Eastwood D.C."/>
            <person name="Martin F."/>
            <person name="Cullen D."/>
            <person name="Grigoriev I.V."/>
            <person name="Hibbett D.S."/>
        </authorList>
    </citation>
    <scope>NUCLEOTIDE SEQUENCE</scope>
    <source>
        <strain evidence="2">FP-58527</strain>
    </source>
</reference>
<dbReference type="AlphaFoldDB" id="S8FNL9"/>
<dbReference type="EMBL" id="KE504153">
    <property type="protein sequence ID" value="EPS99894.1"/>
    <property type="molecule type" value="Genomic_DNA"/>
</dbReference>
<dbReference type="Proteomes" id="UP000015241">
    <property type="component" value="Unassembled WGS sequence"/>
</dbReference>
<sequence>MAPQVTAKFLRGMLFPAGDVLPHVVDISTILPLGSRRDTEPGKPFVTVYLGVQFSERMLEVINGRGERQRFVVFWQQPGSGAPASMTTLRLNKAAEALVPGCGFRGDMLLMKVGKRGMYVHLDGHEQKNLASEALRSFLVAFERYRRGVLEQLTITIPEDMSVDG</sequence>
<organism evidence="1 2">
    <name type="scientific">Fomitopsis schrenkii</name>
    <name type="common">Brown rot fungus</name>
    <dbReference type="NCBI Taxonomy" id="2126942"/>
    <lineage>
        <taxon>Eukaryota</taxon>
        <taxon>Fungi</taxon>
        <taxon>Dikarya</taxon>
        <taxon>Basidiomycota</taxon>
        <taxon>Agaricomycotina</taxon>
        <taxon>Agaricomycetes</taxon>
        <taxon>Polyporales</taxon>
        <taxon>Fomitopsis</taxon>
    </lineage>
</organism>
<evidence type="ECO:0000313" key="2">
    <source>
        <dbReference type="Proteomes" id="UP000015241"/>
    </source>
</evidence>
<dbReference type="InParanoid" id="S8FNL9"/>
<dbReference type="HOGENOM" id="CLU_1610791_0_0_1"/>
<proteinExistence type="predicted"/>
<evidence type="ECO:0000313" key="1">
    <source>
        <dbReference type="EMBL" id="EPS99894.1"/>
    </source>
</evidence>
<keyword evidence="2" id="KW-1185">Reference proteome</keyword>
<protein>
    <submittedName>
        <fullName evidence="1">Uncharacterized protein</fullName>
    </submittedName>
</protein>
<gene>
    <name evidence="1" type="ORF">FOMPIDRAFT_85685</name>
</gene>
<accession>S8FNL9</accession>
<name>S8FNL9_FOMSC</name>